<dbReference type="SUPFAM" id="SSF51735">
    <property type="entry name" value="NAD(P)-binding Rossmann-fold domains"/>
    <property type="match status" value="1"/>
</dbReference>
<dbReference type="GO" id="GO:0016491">
    <property type="term" value="F:oxidoreductase activity"/>
    <property type="evidence" value="ECO:0007669"/>
    <property type="project" value="UniProtKB-KW"/>
</dbReference>
<accession>A0A2S5B772</accession>
<dbReference type="Gene3D" id="3.40.50.720">
    <property type="entry name" value="NAD(P)-binding Rossmann-like Domain"/>
    <property type="match status" value="1"/>
</dbReference>
<evidence type="ECO:0000313" key="4">
    <source>
        <dbReference type="Proteomes" id="UP000237144"/>
    </source>
</evidence>
<dbReference type="Proteomes" id="UP000237144">
    <property type="component" value="Unassembled WGS sequence"/>
</dbReference>
<dbReference type="PANTHER" id="PTHR43157">
    <property type="entry name" value="PHOSPHATIDYLINOSITOL-GLYCAN BIOSYNTHESIS CLASS F PROTEIN-RELATED"/>
    <property type="match status" value="1"/>
</dbReference>
<dbReference type="EMBL" id="PJQD01000048">
    <property type="protein sequence ID" value="POY72619.1"/>
    <property type="molecule type" value="Genomic_DNA"/>
</dbReference>
<comment type="caution">
    <text evidence="3">The sequence shown here is derived from an EMBL/GenBank/DDBJ whole genome shotgun (WGS) entry which is preliminary data.</text>
</comment>
<comment type="similarity">
    <text evidence="2">Belongs to the short-chain dehydrogenases/reductases (SDR) family.</text>
</comment>
<sequence>MVWPFSSLASKAGFSNGRHWEPETGLADLTGKVAAITGANEGIGFITAQELHKKGCKIFLLCRNEEKAQNAIDRLNKTTPGQSNNLVFVKFDLTDIPSAKAAAEAIQAQTSRLDILVNNAGIMAWPYEVKNGVEIQFSNHVGHFALTTKLLPLMIQTSKEPGSSVRIVNVSSKAHEFSPKPDFSSIEAANQEMKNTWQRYGQSKLANVLFTTALQERVQNEKIYVNTLHPGNIATTLTRGPSASYGKLVDIMEPLWKMFGMTPFAGAKTQLYLAGSPEVEEKNYRGQYFVPIATPGDTTDYAKDRELAEQLWKLSEEIVSKA</sequence>
<keyword evidence="4" id="KW-1185">Reference proteome</keyword>
<gene>
    <name evidence="3" type="ORF">BMF94_4447</name>
</gene>
<organism evidence="3 4">
    <name type="scientific">Rhodotorula taiwanensis</name>
    <dbReference type="NCBI Taxonomy" id="741276"/>
    <lineage>
        <taxon>Eukaryota</taxon>
        <taxon>Fungi</taxon>
        <taxon>Dikarya</taxon>
        <taxon>Basidiomycota</taxon>
        <taxon>Pucciniomycotina</taxon>
        <taxon>Microbotryomycetes</taxon>
        <taxon>Sporidiobolales</taxon>
        <taxon>Sporidiobolaceae</taxon>
        <taxon>Rhodotorula</taxon>
    </lineage>
</organism>
<keyword evidence="1" id="KW-0560">Oxidoreductase</keyword>
<dbReference type="AlphaFoldDB" id="A0A2S5B772"/>
<evidence type="ECO:0000256" key="1">
    <source>
        <dbReference type="ARBA" id="ARBA00023002"/>
    </source>
</evidence>
<proteinExistence type="inferred from homology"/>
<name>A0A2S5B772_9BASI</name>
<dbReference type="InterPro" id="IPR002347">
    <property type="entry name" value="SDR_fam"/>
</dbReference>
<evidence type="ECO:0000313" key="3">
    <source>
        <dbReference type="EMBL" id="POY72619.1"/>
    </source>
</evidence>
<evidence type="ECO:0000256" key="2">
    <source>
        <dbReference type="RuleBase" id="RU000363"/>
    </source>
</evidence>
<dbReference type="InterPro" id="IPR036291">
    <property type="entry name" value="NAD(P)-bd_dom_sf"/>
</dbReference>
<evidence type="ECO:0008006" key="5">
    <source>
        <dbReference type="Google" id="ProtNLM"/>
    </source>
</evidence>
<dbReference type="Pfam" id="PF00106">
    <property type="entry name" value="adh_short"/>
    <property type="match status" value="1"/>
</dbReference>
<reference evidence="3 4" key="1">
    <citation type="journal article" date="2018" name="Front. Microbiol.">
        <title>Prospects for Fungal Bioremediation of Acidic Radioactive Waste Sites: Characterization and Genome Sequence of Rhodotorula taiwanensis MD1149.</title>
        <authorList>
            <person name="Tkavc R."/>
            <person name="Matrosova V.Y."/>
            <person name="Grichenko O.E."/>
            <person name="Gostincar C."/>
            <person name="Volpe R.P."/>
            <person name="Klimenkova P."/>
            <person name="Gaidamakova E.K."/>
            <person name="Zhou C.E."/>
            <person name="Stewart B.J."/>
            <person name="Lyman M.G."/>
            <person name="Malfatti S.A."/>
            <person name="Rubinfeld B."/>
            <person name="Courtot M."/>
            <person name="Singh J."/>
            <person name="Dalgard C.L."/>
            <person name="Hamilton T."/>
            <person name="Frey K.G."/>
            <person name="Gunde-Cimerman N."/>
            <person name="Dugan L."/>
            <person name="Daly M.J."/>
        </authorList>
    </citation>
    <scope>NUCLEOTIDE SEQUENCE [LARGE SCALE GENOMIC DNA]</scope>
    <source>
        <strain evidence="3 4">MD1149</strain>
    </source>
</reference>
<dbReference type="PRINTS" id="PR00081">
    <property type="entry name" value="GDHRDH"/>
</dbReference>
<dbReference type="PANTHER" id="PTHR43157:SF31">
    <property type="entry name" value="PHOSPHATIDYLINOSITOL-GLYCAN BIOSYNTHESIS CLASS F PROTEIN"/>
    <property type="match status" value="1"/>
</dbReference>
<dbReference type="STRING" id="741276.A0A2S5B772"/>
<dbReference type="PRINTS" id="PR00080">
    <property type="entry name" value="SDRFAMILY"/>
</dbReference>
<dbReference type="OrthoDB" id="191139at2759"/>
<protein>
    <recommendedName>
        <fullName evidence="5">NAD(P)-binding protein</fullName>
    </recommendedName>
</protein>